<dbReference type="Gene3D" id="1.10.10.10">
    <property type="entry name" value="Winged helix-like DNA-binding domain superfamily/Winged helix DNA-binding domain"/>
    <property type="match status" value="1"/>
</dbReference>
<dbReference type="InterPro" id="IPR036388">
    <property type="entry name" value="WH-like_DNA-bd_sf"/>
</dbReference>
<reference evidence="7 8" key="1">
    <citation type="submission" date="2020-08" db="EMBL/GenBank/DDBJ databases">
        <title>Genomic Encyclopedia of Type Strains, Phase IV (KMG-IV): sequencing the most valuable type-strain genomes for metagenomic binning, comparative biology and taxonomic classification.</title>
        <authorList>
            <person name="Goeker M."/>
        </authorList>
    </citation>
    <scope>NUCLEOTIDE SEQUENCE [LARGE SCALE GENOMIC DNA]</scope>
    <source>
        <strain evidence="7 8">DSM 102044</strain>
    </source>
</reference>
<dbReference type="InterPro" id="IPR014284">
    <property type="entry name" value="RNA_pol_sigma-70_dom"/>
</dbReference>
<dbReference type="NCBIfam" id="TIGR02937">
    <property type="entry name" value="sigma70-ECF"/>
    <property type="match status" value="1"/>
</dbReference>
<gene>
    <name evidence="7" type="ORF">FHS59_003503</name>
</gene>
<dbReference type="PANTHER" id="PTHR43133">
    <property type="entry name" value="RNA POLYMERASE ECF-TYPE SIGMA FACTO"/>
    <property type="match status" value="1"/>
</dbReference>
<dbReference type="GO" id="GO:0006352">
    <property type="term" value="P:DNA-templated transcription initiation"/>
    <property type="evidence" value="ECO:0007669"/>
    <property type="project" value="InterPro"/>
</dbReference>
<dbReference type="AlphaFoldDB" id="A0A841MKA5"/>
<dbReference type="Gene3D" id="1.10.1740.10">
    <property type="match status" value="1"/>
</dbReference>
<evidence type="ECO:0000256" key="3">
    <source>
        <dbReference type="ARBA" id="ARBA00023082"/>
    </source>
</evidence>
<sequence length="197" mass="23674">MESKISEDLEIWSNLKSGKIHGLESLYEKYVQDLFRFGMSICHEEVLVQDAIQELFLEIWQYRENLSTPQNCKFYLLRSLSNKIKRDLGKEKHLFLEDLDLNQMESNLLQPQKDPISEEDLFYLKKEKLDQAFEKLSTKQRKAIHLLFFENYSYQETADILEINLKSTYTLAWKALKKLRKILLTFIYITIEWFIFL</sequence>
<organism evidence="7 8">
    <name type="scientific">Algoriphagus iocasae</name>
    <dbReference type="NCBI Taxonomy" id="1836499"/>
    <lineage>
        <taxon>Bacteria</taxon>
        <taxon>Pseudomonadati</taxon>
        <taxon>Bacteroidota</taxon>
        <taxon>Cytophagia</taxon>
        <taxon>Cytophagales</taxon>
        <taxon>Cyclobacteriaceae</taxon>
        <taxon>Algoriphagus</taxon>
    </lineage>
</organism>
<dbReference type="PANTHER" id="PTHR43133:SF46">
    <property type="entry name" value="RNA POLYMERASE SIGMA-70 FACTOR ECF SUBFAMILY"/>
    <property type="match status" value="1"/>
</dbReference>
<evidence type="ECO:0000256" key="2">
    <source>
        <dbReference type="ARBA" id="ARBA00023015"/>
    </source>
</evidence>
<evidence type="ECO:0000256" key="4">
    <source>
        <dbReference type="ARBA" id="ARBA00023163"/>
    </source>
</evidence>
<keyword evidence="8" id="KW-1185">Reference proteome</keyword>
<dbReference type="InterPro" id="IPR013325">
    <property type="entry name" value="RNA_pol_sigma_r2"/>
</dbReference>
<evidence type="ECO:0000313" key="8">
    <source>
        <dbReference type="Proteomes" id="UP000588604"/>
    </source>
</evidence>
<feature type="domain" description="RNA polymerase sigma factor 70 region 4 type 2" evidence="6">
    <location>
        <begin position="127"/>
        <end position="179"/>
    </location>
</feature>
<feature type="domain" description="RNA polymerase sigma-70 region 2" evidence="5">
    <location>
        <begin position="26"/>
        <end position="92"/>
    </location>
</feature>
<keyword evidence="4" id="KW-0804">Transcription</keyword>
<dbReference type="GO" id="GO:0016987">
    <property type="term" value="F:sigma factor activity"/>
    <property type="evidence" value="ECO:0007669"/>
    <property type="project" value="UniProtKB-KW"/>
</dbReference>
<comment type="similarity">
    <text evidence="1">Belongs to the sigma-70 factor family. ECF subfamily.</text>
</comment>
<evidence type="ECO:0000256" key="1">
    <source>
        <dbReference type="ARBA" id="ARBA00010641"/>
    </source>
</evidence>
<dbReference type="CDD" id="cd06171">
    <property type="entry name" value="Sigma70_r4"/>
    <property type="match status" value="1"/>
</dbReference>
<keyword evidence="2" id="KW-0805">Transcription regulation</keyword>
<proteinExistence type="inferred from homology"/>
<dbReference type="Pfam" id="PF04542">
    <property type="entry name" value="Sigma70_r2"/>
    <property type="match status" value="1"/>
</dbReference>
<dbReference type="InterPro" id="IPR039425">
    <property type="entry name" value="RNA_pol_sigma-70-like"/>
</dbReference>
<dbReference type="RefSeq" id="WP_184496610.1">
    <property type="nucleotide sequence ID" value="NZ_JACIJO010000003.1"/>
</dbReference>
<evidence type="ECO:0000313" key="7">
    <source>
        <dbReference type="EMBL" id="MBB6327860.1"/>
    </source>
</evidence>
<keyword evidence="3" id="KW-0731">Sigma factor</keyword>
<dbReference type="InterPro" id="IPR007627">
    <property type="entry name" value="RNA_pol_sigma70_r2"/>
</dbReference>
<protein>
    <submittedName>
        <fullName evidence="7">RNA polymerase sigma factor (Sigma-70 family)</fullName>
    </submittedName>
</protein>
<dbReference type="Proteomes" id="UP000588604">
    <property type="component" value="Unassembled WGS sequence"/>
</dbReference>
<evidence type="ECO:0000259" key="5">
    <source>
        <dbReference type="Pfam" id="PF04542"/>
    </source>
</evidence>
<dbReference type="InterPro" id="IPR013324">
    <property type="entry name" value="RNA_pol_sigma_r3/r4-like"/>
</dbReference>
<accession>A0A841MKA5</accession>
<dbReference type="SUPFAM" id="SSF88946">
    <property type="entry name" value="Sigma2 domain of RNA polymerase sigma factors"/>
    <property type="match status" value="1"/>
</dbReference>
<evidence type="ECO:0000259" key="6">
    <source>
        <dbReference type="Pfam" id="PF08281"/>
    </source>
</evidence>
<dbReference type="GO" id="GO:0003677">
    <property type="term" value="F:DNA binding"/>
    <property type="evidence" value="ECO:0007669"/>
    <property type="project" value="InterPro"/>
</dbReference>
<name>A0A841MKA5_9BACT</name>
<dbReference type="SUPFAM" id="SSF88659">
    <property type="entry name" value="Sigma3 and sigma4 domains of RNA polymerase sigma factors"/>
    <property type="match status" value="1"/>
</dbReference>
<comment type="caution">
    <text evidence="7">The sequence shown here is derived from an EMBL/GenBank/DDBJ whole genome shotgun (WGS) entry which is preliminary data.</text>
</comment>
<dbReference type="InterPro" id="IPR013249">
    <property type="entry name" value="RNA_pol_sigma70_r4_t2"/>
</dbReference>
<dbReference type="EMBL" id="JACIJO010000003">
    <property type="protein sequence ID" value="MBB6327860.1"/>
    <property type="molecule type" value="Genomic_DNA"/>
</dbReference>
<dbReference type="Pfam" id="PF08281">
    <property type="entry name" value="Sigma70_r4_2"/>
    <property type="match status" value="1"/>
</dbReference>